<keyword evidence="3" id="KW-0472">Membrane</keyword>
<dbReference type="PANTHER" id="PTHR13281">
    <property type="entry name" value="TRANSMEMBRANE PROTEIN 70, MITOCHONDRIAL"/>
    <property type="match status" value="1"/>
</dbReference>
<evidence type="ECO:0000256" key="1">
    <source>
        <dbReference type="ARBA" id="ARBA00005280"/>
    </source>
</evidence>
<keyword evidence="3 5" id="KW-0812">Transmembrane</keyword>
<dbReference type="AlphaFoldDB" id="A0AAJ7U9H2"/>
<protein>
    <submittedName>
        <fullName evidence="5">Transmembrane protein 70, mitochondrial</fullName>
    </submittedName>
</protein>
<evidence type="ECO:0000313" key="5">
    <source>
        <dbReference type="RefSeq" id="XP_032830718.1"/>
    </source>
</evidence>
<dbReference type="PANTHER" id="PTHR13281:SF0">
    <property type="entry name" value="TRANSMEMBRANE PROTEIN 70, MITOCHONDRIAL"/>
    <property type="match status" value="1"/>
</dbReference>
<dbReference type="GO" id="GO:0033615">
    <property type="term" value="P:mitochondrial proton-transporting ATP synthase complex assembly"/>
    <property type="evidence" value="ECO:0007669"/>
    <property type="project" value="TreeGrafter"/>
</dbReference>
<dbReference type="InterPro" id="IPR009724">
    <property type="entry name" value="TMEM70"/>
</dbReference>
<keyword evidence="4" id="KW-1185">Reference proteome</keyword>
<comment type="similarity">
    <text evidence="1">Belongs to the TMEM70 family.</text>
</comment>
<name>A0AAJ7U9H2_PETMA</name>
<evidence type="ECO:0000256" key="2">
    <source>
        <dbReference type="SAM" id="MobiDB-lite"/>
    </source>
</evidence>
<organism evidence="4 5">
    <name type="scientific">Petromyzon marinus</name>
    <name type="common">Sea lamprey</name>
    <dbReference type="NCBI Taxonomy" id="7757"/>
    <lineage>
        <taxon>Eukaryota</taxon>
        <taxon>Metazoa</taxon>
        <taxon>Chordata</taxon>
        <taxon>Craniata</taxon>
        <taxon>Vertebrata</taxon>
        <taxon>Cyclostomata</taxon>
        <taxon>Hyperoartia</taxon>
        <taxon>Petromyzontiformes</taxon>
        <taxon>Petromyzontidae</taxon>
        <taxon>Petromyzon</taxon>
    </lineage>
</organism>
<gene>
    <name evidence="5" type="primary">TMEM70</name>
</gene>
<dbReference type="InterPro" id="IPR045325">
    <property type="entry name" value="TMEM70/TMEM186/TMEM223"/>
</dbReference>
<proteinExistence type="inferred from homology"/>
<dbReference type="GO" id="GO:0031966">
    <property type="term" value="C:mitochondrial membrane"/>
    <property type="evidence" value="ECO:0007669"/>
    <property type="project" value="TreeGrafter"/>
</dbReference>
<feature type="transmembrane region" description="Helical" evidence="3">
    <location>
        <begin position="141"/>
        <end position="164"/>
    </location>
</feature>
<evidence type="ECO:0000256" key="3">
    <source>
        <dbReference type="SAM" id="Phobius"/>
    </source>
</evidence>
<feature type="compositionally biased region" description="Basic and acidic residues" evidence="2">
    <location>
        <begin position="265"/>
        <end position="281"/>
    </location>
</feature>
<dbReference type="KEGG" id="pmrn:116954249"/>
<sequence length="281" mass="30700">MLAALTLGPLRALPAGWGGLGWKLCPARGRIAGHDGRPVAVSTPRLASTSPYSSCCAFTEGGLFDKVTLQASGWRPWTRRGLCSKVSGGSATSAQGWLIYDGNFTGRVRGVKVLSYSSSVMSLAIAPTLMAQTGLAEAGTAFQALLGTAWLIFTFMTPAALHFITRSYVSRLYHNPECEEYTAVTLTAFLTERHTSFHRDAVAVPGVARMFTTFTAAGRPFLVDPSQFRDYLDFAHLMGHDQPFVFKQEESVHDRDDDDDDDVVAPEKPRDKEEAKMARKE</sequence>
<dbReference type="Pfam" id="PF06979">
    <property type="entry name" value="TMEM70"/>
    <property type="match status" value="1"/>
</dbReference>
<evidence type="ECO:0000313" key="4">
    <source>
        <dbReference type="Proteomes" id="UP001318040"/>
    </source>
</evidence>
<dbReference type="RefSeq" id="XP_032830718.1">
    <property type="nucleotide sequence ID" value="XM_032974827.1"/>
</dbReference>
<feature type="region of interest" description="Disordered" evidence="2">
    <location>
        <begin position="248"/>
        <end position="281"/>
    </location>
</feature>
<reference evidence="5" key="1">
    <citation type="submission" date="2025-08" db="UniProtKB">
        <authorList>
            <consortium name="RefSeq"/>
        </authorList>
    </citation>
    <scope>IDENTIFICATION</scope>
    <source>
        <tissue evidence="5">Sperm</tissue>
    </source>
</reference>
<dbReference type="CTD" id="54968"/>
<dbReference type="Proteomes" id="UP001318040">
    <property type="component" value="Chromosome 54"/>
</dbReference>
<keyword evidence="3" id="KW-1133">Transmembrane helix</keyword>
<accession>A0AAJ7U9H2</accession>